<feature type="transmembrane region" description="Helical" evidence="9">
    <location>
        <begin position="361"/>
        <end position="379"/>
    </location>
</feature>
<keyword evidence="3 8" id="KW-0813">Transport</keyword>
<feature type="transmembrane region" description="Helical" evidence="9">
    <location>
        <begin position="99"/>
        <end position="116"/>
    </location>
</feature>
<feature type="transmembrane region" description="Helical" evidence="9">
    <location>
        <begin position="197"/>
        <end position="214"/>
    </location>
</feature>
<dbReference type="PANTHER" id="PTHR48022:SF78">
    <property type="entry name" value="MONOSACCHARIDE TRANSPORTER, PUTATIVE (AFU_ORTHOLOGUE AFUA_2G02110)-RELATED"/>
    <property type="match status" value="1"/>
</dbReference>
<dbReference type="NCBIfam" id="TIGR00879">
    <property type="entry name" value="SP"/>
    <property type="match status" value="1"/>
</dbReference>
<feature type="transmembrane region" description="Helical" evidence="9">
    <location>
        <begin position="334"/>
        <end position="354"/>
    </location>
</feature>
<keyword evidence="4 9" id="KW-0812">Transmembrane</keyword>
<keyword evidence="5 9" id="KW-1133">Transmembrane helix</keyword>
<evidence type="ECO:0000256" key="4">
    <source>
        <dbReference type="ARBA" id="ARBA00022692"/>
    </source>
</evidence>
<evidence type="ECO:0000256" key="6">
    <source>
        <dbReference type="ARBA" id="ARBA00023136"/>
    </source>
</evidence>
<keyword evidence="6 9" id="KW-0472">Membrane</keyword>
<dbReference type="AlphaFoldDB" id="A0AA38PSQ5"/>
<evidence type="ECO:0000256" key="7">
    <source>
        <dbReference type="ARBA" id="ARBA00049119"/>
    </source>
</evidence>
<comment type="caution">
    <text evidence="11">The sequence shown here is derived from an EMBL/GenBank/DDBJ whole genome shotgun (WGS) entry which is preliminary data.</text>
</comment>
<evidence type="ECO:0000256" key="1">
    <source>
        <dbReference type="ARBA" id="ARBA00004141"/>
    </source>
</evidence>
<feature type="transmembrane region" description="Helical" evidence="9">
    <location>
        <begin position="454"/>
        <end position="474"/>
    </location>
</feature>
<evidence type="ECO:0000313" key="12">
    <source>
        <dbReference type="Proteomes" id="UP001163850"/>
    </source>
</evidence>
<evidence type="ECO:0000256" key="3">
    <source>
        <dbReference type="ARBA" id="ARBA00022448"/>
    </source>
</evidence>
<proteinExistence type="inferred from homology"/>
<evidence type="ECO:0000256" key="8">
    <source>
        <dbReference type="RuleBase" id="RU003346"/>
    </source>
</evidence>
<comment type="similarity">
    <text evidence="2 8">Belongs to the major facilitator superfamily. Sugar transporter (TC 2.A.1.1) family.</text>
</comment>
<dbReference type="Gene3D" id="1.20.1250.20">
    <property type="entry name" value="MFS general substrate transporter like domains"/>
    <property type="match status" value="1"/>
</dbReference>
<dbReference type="InterPro" id="IPR003663">
    <property type="entry name" value="Sugar/inositol_transpt"/>
</dbReference>
<feature type="transmembrane region" description="Helical" evidence="9">
    <location>
        <begin position="300"/>
        <end position="322"/>
    </location>
</feature>
<comment type="subcellular location">
    <subcellularLocation>
        <location evidence="1">Membrane</location>
        <topology evidence="1">Multi-pass membrane protein</topology>
    </subcellularLocation>
</comment>
<comment type="catalytic activity">
    <reaction evidence="7">
        <text>myo-inositol(out) + H(+)(out) = myo-inositol(in) + H(+)(in)</text>
        <dbReference type="Rhea" id="RHEA:60364"/>
        <dbReference type="ChEBI" id="CHEBI:15378"/>
        <dbReference type="ChEBI" id="CHEBI:17268"/>
    </reaction>
</comment>
<feature type="domain" description="Major facilitator superfamily (MFS) profile" evidence="10">
    <location>
        <begin position="16"/>
        <end position="504"/>
    </location>
</feature>
<evidence type="ECO:0000313" key="11">
    <source>
        <dbReference type="EMBL" id="KAJ3981049.1"/>
    </source>
</evidence>
<dbReference type="EMBL" id="MU802138">
    <property type="protein sequence ID" value="KAJ3981049.1"/>
    <property type="molecule type" value="Genomic_DNA"/>
</dbReference>
<feature type="transmembrane region" description="Helical" evidence="9">
    <location>
        <begin position="414"/>
        <end position="434"/>
    </location>
</feature>
<name>A0AA38PSQ5_9AGAR</name>
<dbReference type="PANTHER" id="PTHR48022">
    <property type="entry name" value="PLASTIDIC GLUCOSE TRANSPORTER 4"/>
    <property type="match status" value="1"/>
</dbReference>
<dbReference type="PROSITE" id="PS50850">
    <property type="entry name" value="MFS"/>
    <property type="match status" value="1"/>
</dbReference>
<reference evidence="11" key="1">
    <citation type="submission" date="2022-08" db="EMBL/GenBank/DDBJ databases">
        <authorList>
            <consortium name="DOE Joint Genome Institute"/>
            <person name="Min B."/>
            <person name="Riley R."/>
            <person name="Sierra-Patev S."/>
            <person name="Naranjo-Ortiz M."/>
            <person name="Looney B."/>
            <person name="Konkel Z."/>
            <person name="Slot J.C."/>
            <person name="Sakamoto Y."/>
            <person name="Steenwyk J.L."/>
            <person name="Rokas A."/>
            <person name="Carro J."/>
            <person name="Camarero S."/>
            <person name="Ferreira P."/>
            <person name="Molpeceres G."/>
            <person name="Ruiz-Duenas F.J."/>
            <person name="Serrano A."/>
            <person name="Henrissat B."/>
            <person name="Drula E."/>
            <person name="Hughes K.W."/>
            <person name="Mata J.L."/>
            <person name="Ishikawa N.K."/>
            <person name="Vargas-Isla R."/>
            <person name="Ushijima S."/>
            <person name="Smith C.A."/>
            <person name="Ahrendt S."/>
            <person name="Andreopoulos W."/>
            <person name="He G."/>
            <person name="Labutti K."/>
            <person name="Lipzen A."/>
            <person name="Ng V."/>
            <person name="Sandor L."/>
            <person name="Barry K."/>
            <person name="Martinez A.T."/>
            <person name="Xiao Y."/>
            <person name="Gibbons J.G."/>
            <person name="Terashima K."/>
            <person name="Hibbett D.S."/>
            <person name="Grigoriev I.V."/>
        </authorList>
    </citation>
    <scope>NUCLEOTIDE SEQUENCE</scope>
    <source>
        <strain evidence="11">TFB7829</strain>
    </source>
</reference>
<dbReference type="InterPro" id="IPR020846">
    <property type="entry name" value="MFS_dom"/>
</dbReference>
<evidence type="ECO:0000256" key="9">
    <source>
        <dbReference type="SAM" id="Phobius"/>
    </source>
</evidence>
<dbReference type="GO" id="GO:0016020">
    <property type="term" value="C:membrane"/>
    <property type="evidence" value="ECO:0007669"/>
    <property type="project" value="UniProtKB-SubCell"/>
</dbReference>
<gene>
    <name evidence="11" type="ORF">F5890DRAFT_1418432</name>
</gene>
<dbReference type="InterPro" id="IPR036259">
    <property type="entry name" value="MFS_trans_sf"/>
</dbReference>
<feature type="transmembrane region" description="Helical" evidence="9">
    <location>
        <begin position="12"/>
        <end position="29"/>
    </location>
</feature>
<dbReference type="InterPro" id="IPR005828">
    <property type="entry name" value="MFS_sugar_transport-like"/>
</dbReference>
<dbReference type="InterPro" id="IPR050360">
    <property type="entry name" value="MFS_Sugar_Transporters"/>
</dbReference>
<dbReference type="Pfam" id="PF00083">
    <property type="entry name" value="Sugar_tr"/>
    <property type="match status" value="1"/>
</dbReference>
<feature type="transmembrane region" description="Helical" evidence="9">
    <location>
        <begin position="73"/>
        <end position="92"/>
    </location>
</feature>
<dbReference type="Proteomes" id="UP001163850">
    <property type="component" value="Unassembled WGS sequence"/>
</dbReference>
<evidence type="ECO:0000256" key="5">
    <source>
        <dbReference type="ARBA" id="ARBA00022989"/>
    </source>
</evidence>
<feature type="transmembrane region" description="Helical" evidence="9">
    <location>
        <begin position="122"/>
        <end position="146"/>
    </location>
</feature>
<feature type="transmembrane region" description="Helical" evidence="9">
    <location>
        <begin position="158"/>
        <end position="177"/>
    </location>
</feature>
<sequence length="562" mass="62290">MAPSSSLSGRRLYQWINFSAGLAIFFFGYDQGMMGGVNTSPDYVRVMGLGTSSYEGSSEGYVVTITEPTKQGGIVSIYYLGTLIGCVIAGSLGDRMGRLKTMYIGCLWIMLGAALQCSAQNLAWMLCARVINGIGTGFLNAIVPVWSAEVATHTSRGAFISLEFTLNILGVVVAYWLEFGLGFVGDGRSQVRWRFPIAFQIIPVIMFMVSLLWMPESPRYLAKIGRIQEAKEVLRRLRATDDSNISSDEKLHHLADKELNDILQVVSLEKKHAKMNSYWNMFWGIGSGDLHIARRVQLSIWLQIVQEWVGIAAITVYAPTIFAEAGYGARKAQWLSGLNDVTYMIATLWNVLLIDKWGRRVGLWWGAVAQGIALAGIIARSSVAVISQIRIKILAGAFARLLKDHPDKAAQYGGAAAFFVFLYTAVFGATWLAIPWVYPTEIYPLEVRAKGNAWGVVGWSIGNGWLTLLNPIMFNRIGENTLHIFGAVNFLTIPMVWALYPETANRTLEEMDLLFASKSPFVWDEEKNFRRLKSEMEASGKGIEEVAEGAEVTEVLNEDLKA</sequence>
<organism evidence="11 12">
    <name type="scientific">Lentinula detonsa</name>
    <dbReference type="NCBI Taxonomy" id="2804962"/>
    <lineage>
        <taxon>Eukaryota</taxon>
        <taxon>Fungi</taxon>
        <taxon>Dikarya</taxon>
        <taxon>Basidiomycota</taxon>
        <taxon>Agaricomycotina</taxon>
        <taxon>Agaricomycetes</taxon>
        <taxon>Agaricomycetidae</taxon>
        <taxon>Agaricales</taxon>
        <taxon>Marasmiineae</taxon>
        <taxon>Omphalotaceae</taxon>
        <taxon>Lentinula</taxon>
    </lineage>
</organism>
<dbReference type="SUPFAM" id="SSF103473">
    <property type="entry name" value="MFS general substrate transporter"/>
    <property type="match status" value="1"/>
</dbReference>
<evidence type="ECO:0000259" key="10">
    <source>
        <dbReference type="PROSITE" id="PS50850"/>
    </source>
</evidence>
<feature type="transmembrane region" description="Helical" evidence="9">
    <location>
        <begin position="481"/>
        <end position="500"/>
    </location>
</feature>
<evidence type="ECO:0000256" key="2">
    <source>
        <dbReference type="ARBA" id="ARBA00010992"/>
    </source>
</evidence>
<dbReference type="FunFam" id="1.20.1250.20:FF:000090">
    <property type="entry name" value="MFS sugar transporter, putative"/>
    <property type="match status" value="1"/>
</dbReference>
<dbReference type="GO" id="GO:0005351">
    <property type="term" value="F:carbohydrate:proton symporter activity"/>
    <property type="evidence" value="ECO:0007669"/>
    <property type="project" value="TreeGrafter"/>
</dbReference>
<dbReference type="PRINTS" id="PR00171">
    <property type="entry name" value="SUGRTRNSPORT"/>
</dbReference>
<accession>A0AA38PSQ5</accession>
<protein>
    <submittedName>
        <fullName evidence="11">General substrate transporter</fullName>
    </submittedName>
</protein>